<dbReference type="EMBL" id="JADQBC010000004">
    <property type="protein sequence ID" value="MBR8826518.1"/>
    <property type="molecule type" value="Genomic_DNA"/>
</dbReference>
<evidence type="ECO:0000313" key="2">
    <source>
        <dbReference type="Proteomes" id="UP000767446"/>
    </source>
</evidence>
<evidence type="ECO:0000313" key="1">
    <source>
        <dbReference type="EMBL" id="MBR8826518.1"/>
    </source>
</evidence>
<accession>A0A941GT91</accession>
<organism evidence="1 2">
    <name type="scientific">Gomphosphaeria aponina SAG 52.96 = DSM 107014</name>
    <dbReference type="NCBI Taxonomy" id="1521640"/>
    <lineage>
        <taxon>Bacteria</taxon>
        <taxon>Bacillati</taxon>
        <taxon>Cyanobacteriota</taxon>
        <taxon>Cyanophyceae</taxon>
        <taxon>Oscillatoriophycideae</taxon>
        <taxon>Chroococcales</taxon>
        <taxon>Gomphosphaeriaceae</taxon>
        <taxon>Gomphosphaeria</taxon>
    </lineage>
</organism>
<gene>
    <name evidence="1" type="ORF">DSM107014_01195</name>
</gene>
<reference evidence="1" key="1">
    <citation type="submission" date="2021-02" db="EMBL/GenBank/DDBJ databases">
        <title>Metagenome analyses of Stigonema ocellatum DSM 106950, Chlorogloea purpurea SAG 13.99 and Gomphosphaeria aponina DSM 107014.</title>
        <authorList>
            <person name="Marter P."/>
            <person name="Huang S."/>
        </authorList>
    </citation>
    <scope>NUCLEOTIDE SEQUENCE</scope>
    <source>
        <strain evidence="1">JP213</strain>
    </source>
</reference>
<dbReference type="Proteomes" id="UP000767446">
    <property type="component" value="Unassembled WGS sequence"/>
</dbReference>
<protein>
    <submittedName>
        <fullName evidence="1">Uncharacterized protein</fullName>
    </submittedName>
</protein>
<dbReference type="AlphaFoldDB" id="A0A941GT91"/>
<proteinExistence type="predicted"/>
<name>A0A941GT91_9CHRO</name>
<sequence>MRNVRLTNSYSRLGNLLLRVYESQPFAPSDLLDLFYRSIEEALATADAIEATVLETKKDWNLL</sequence>
<comment type="caution">
    <text evidence="1">The sequence shown here is derived from an EMBL/GenBank/DDBJ whole genome shotgun (WGS) entry which is preliminary data.</text>
</comment>